<dbReference type="Proteomes" id="UP000245946">
    <property type="component" value="Unassembled WGS sequence"/>
</dbReference>
<dbReference type="GO" id="GO:0005662">
    <property type="term" value="C:DNA replication factor A complex"/>
    <property type="evidence" value="ECO:0007669"/>
    <property type="project" value="TreeGrafter"/>
</dbReference>
<reference evidence="8 9" key="1">
    <citation type="journal article" date="2018" name="Mol. Biol. Evol.">
        <title>Broad Genomic Sampling Reveals a Smut Pathogenic Ancestry of the Fungal Clade Ustilaginomycotina.</title>
        <authorList>
            <person name="Kijpornyongpan T."/>
            <person name="Mondo S.J."/>
            <person name="Barry K."/>
            <person name="Sandor L."/>
            <person name="Lee J."/>
            <person name="Lipzen A."/>
            <person name="Pangilinan J."/>
            <person name="LaButti K."/>
            <person name="Hainaut M."/>
            <person name="Henrissat B."/>
            <person name="Grigoriev I.V."/>
            <person name="Spatafora J.W."/>
            <person name="Aime M.C."/>
        </authorList>
    </citation>
    <scope>NUCLEOTIDE SEQUENCE [LARGE SCALE GENOMIC DNA]</scope>
    <source>
        <strain evidence="8 9">MCA 4186</strain>
    </source>
</reference>
<organism evidence="8 9">
    <name type="scientific">Tilletiopsis washingtonensis</name>
    <dbReference type="NCBI Taxonomy" id="58919"/>
    <lineage>
        <taxon>Eukaryota</taxon>
        <taxon>Fungi</taxon>
        <taxon>Dikarya</taxon>
        <taxon>Basidiomycota</taxon>
        <taxon>Ustilaginomycotina</taxon>
        <taxon>Exobasidiomycetes</taxon>
        <taxon>Entylomatales</taxon>
        <taxon>Entylomatales incertae sedis</taxon>
        <taxon>Tilletiopsis</taxon>
    </lineage>
</organism>
<evidence type="ECO:0000313" key="8">
    <source>
        <dbReference type="EMBL" id="PWN98176.1"/>
    </source>
</evidence>
<protein>
    <submittedName>
        <fullName evidence="8">Replication protein A, subunit RPA32</fullName>
    </submittedName>
</protein>
<feature type="domain" description="Replication protein A C-terminal" evidence="7">
    <location>
        <begin position="170"/>
        <end position="249"/>
    </location>
</feature>
<dbReference type="Pfam" id="PF01336">
    <property type="entry name" value="tRNA_anti-codon"/>
    <property type="match status" value="1"/>
</dbReference>
<dbReference type="SUPFAM" id="SSF50249">
    <property type="entry name" value="Nucleic acid-binding proteins"/>
    <property type="match status" value="1"/>
</dbReference>
<comment type="similarity">
    <text evidence="2">Belongs to the replication factor A protein 2 family.</text>
</comment>
<evidence type="ECO:0000259" key="6">
    <source>
        <dbReference type="Pfam" id="PF01336"/>
    </source>
</evidence>
<evidence type="ECO:0000313" key="9">
    <source>
        <dbReference type="Proteomes" id="UP000245946"/>
    </source>
</evidence>
<dbReference type="InterPro" id="IPR036390">
    <property type="entry name" value="WH_DNA-bd_sf"/>
</dbReference>
<name>A0A316ZA52_9BASI</name>
<keyword evidence="5" id="KW-0539">Nucleus</keyword>
<dbReference type="GO" id="GO:0000724">
    <property type="term" value="P:double-strand break repair via homologous recombination"/>
    <property type="evidence" value="ECO:0007669"/>
    <property type="project" value="TreeGrafter"/>
</dbReference>
<evidence type="ECO:0000256" key="4">
    <source>
        <dbReference type="ARBA" id="ARBA00023125"/>
    </source>
</evidence>
<dbReference type="GO" id="GO:0000781">
    <property type="term" value="C:chromosome, telomeric region"/>
    <property type="evidence" value="ECO:0007669"/>
    <property type="project" value="TreeGrafter"/>
</dbReference>
<dbReference type="PIRSF" id="PIRSF036949">
    <property type="entry name" value="RPA32"/>
    <property type="match status" value="1"/>
</dbReference>
<dbReference type="InterPro" id="IPR036388">
    <property type="entry name" value="WH-like_DNA-bd_sf"/>
</dbReference>
<keyword evidence="3" id="KW-0235">DNA replication</keyword>
<keyword evidence="9" id="KW-1185">Reference proteome</keyword>
<evidence type="ECO:0000259" key="7">
    <source>
        <dbReference type="Pfam" id="PF08784"/>
    </source>
</evidence>
<dbReference type="Pfam" id="PF08784">
    <property type="entry name" value="RPA_C"/>
    <property type="match status" value="1"/>
</dbReference>
<dbReference type="InterPro" id="IPR014892">
    <property type="entry name" value="RPA_C"/>
</dbReference>
<dbReference type="GeneID" id="37272780"/>
<feature type="domain" description="OB" evidence="6">
    <location>
        <begin position="69"/>
        <end position="143"/>
    </location>
</feature>
<accession>A0A316ZA52</accession>
<dbReference type="InterPro" id="IPR014646">
    <property type="entry name" value="Rfa2/RPA32"/>
</dbReference>
<dbReference type="GO" id="GO:0006260">
    <property type="term" value="P:DNA replication"/>
    <property type="evidence" value="ECO:0007669"/>
    <property type="project" value="UniProtKB-KW"/>
</dbReference>
<evidence type="ECO:0000256" key="2">
    <source>
        <dbReference type="ARBA" id="ARBA00007815"/>
    </source>
</evidence>
<proteinExistence type="inferred from homology"/>
<dbReference type="CDD" id="cd04478">
    <property type="entry name" value="RPA2_DBD_D"/>
    <property type="match status" value="1"/>
</dbReference>
<dbReference type="PANTHER" id="PTHR13989:SF16">
    <property type="entry name" value="REPLICATION PROTEIN A2"/>
    <property type="match status" value="1"/>
</dbReference>
<sequence length="254" mass="27002">MSGFDGGNPYGANYSTGGGFMAGGEDSPSTKKSGSNSLRPVTIRQILNAQQPAAEGDFTIDGVQLGQLTFVGVVRNVSSFPTNVSYSVEDGTGSIDVRQWLDGNADETGKTDGITQNRYIRVLGTIKAFQNKVSISAGHIRPITDFDEVMFHKLEAINTHLQLLNGAGASTGAPRAATGGAEQKFSHIEDPLQRKVMESIASLADAHEGSGVPIVTVARRIAGYKEQDVRTAVENLVTEGYLFTAEDDEHVLPS</sequence>
<gene>
    <name evidence="8" type="ORF">FA09DRAFT_360460</name>
</gene>
<dbReference type="STRING" id="58919.A0A316ZA52"/>
<dbReference type="InterPro" id="IPR004365">
    <property type="entry name" value="NA-bd_OB_tRNA"/>
</dbReference>
<evidence type="ECO:0000256" key="5">
    <source>
        <dbReference type="ARBA" id="ARBA00023242"/>
    </source>
</evidence>
<dbReference type="GO" id="GO:0035861">
    <property type="term" value="C:site of double-strand break"/>
    <property type="evidence" value="ECO:0007669"/>
    <property type="project" value="TreeGrafter"/>
</dbReference>
<keyword evidence="4" id="KW-0238">DNA-binding</keyword>
<dbReference type="InterPro" id="IPR040260">
    <property type="entry name" value="RFA2-like"/>
</dbReference>
<evidence type="ECO:0000256" key="3">
    <source>
        <dbReference type="ARBA" id="ARBA00022705"/>
    </source>
</evidence>
<dbReference type="Gene3D" id="2.40.50.140">
    <property type="entry name" value="Nucleic acid-binding proteins"/>
    <property type="match status" value="1"/>
</dbReference>
<dbReference type="PANTHER" id="PTHR13989">
    <property type="entry name" value="REPLICATION PROTEIN A-RELATED"/>
    <property type="match status" value="1"/>
</dbReference>
<comment type="subcellular location">
    <subcellularLocation>
        <location evidence="1">Nucleus</location>
    </subcellularLocation>
</comment>
<dbReference type="InterPro" id="IPR012340">
    <property type="entry name" value="NA-bd_OB-fold"/>
</dbReference>
<dbReference type="EMBL" id="KZ819292">
    <property type="protein sequence ID" value="PWN98176.1"/>
    <property type="molecule type" value="Genomic_DNA"/>
</dbReference>
<dbReference type="SUPFAM" id="SSF46785">
    <property type="entry name" value="Winged helix' DNA-binding domain"/>
    <property type="match status" value="1"/>
</dbReference>
<evidence type="ECO:0000256" key="1">
    <source>
        <dbReference type="ARBA" id="ARBA00004123"/>
    </source>
</evidence>
<dbReference type="OrthoDB" id="25571at2759"/>
<dbReference type="GO" id="GO:0003697">
    <property type="term" value="F:single-stranded DNA binding"/>
    <property type="evidence" value="ECO:0007669"/>
    <property type="project" value="TreeGrafter"/>
</dbReference>
<dbReference type="GO" id="GO:0006289">
    <property type="term" value="P:nucleotide-excision repair"/>
    <property type="evidence" value="ECO:0007669"/>
    <property type="project" value="TreeGrafter"/>
</dbReference>
<dbReference type="RefSeq" id="XP_025598455.1">
    <property type="nucleotide sequence ID" value="XM_025745236.1"/>
</dbReference>
<dbReference type="AlphaFoldDB" id="A0A316ZA52"/>
<dbReference type="Gene3D" id="1.10.10.10">
    <property type="entry name" value="Winged helix-like DNA-binding domain superfamily/Winged helix DNA-binding domain"/>
    <property type="match status" value="1"/>
</dbReference>